<reference evidence="1" key="1">
    <citation type="submission" date="2022-07" db="EMBL/GenBank/DDBJ databases">
        <title>Genome analysis of Parmales, a sister group of diatoms, reveals the evolutionary specialization of diatoms from phago-mixotrophs to photoautotrophs.</title>
        <authorList>
            <person name="Ban H."/>
            <person name="Sato S."/>
            <person name="Yoshikawa S."/>
            <person name="Kazumasa Y."/>
            <person name="Nakamura Y."/>
            <person name="Ichinomiya M."/>
            <person name="Saitoh K."/>
            <person name="Sato N."/>
            <person name="Blanc-Mathieu R."/>
            <person name="Endo H."/>
            <person name="Kuwata A."/>
            <person name="Ogata H."/>
        </authorList>
    </citation>
    <scope>NUCLEOTIDE SEQUENCE</scope>
</reference>
<feature type="non-terminal residue" evidence="1">
    <location>
        <position position="217"/>
    </location>
</feature>
<protein>
    <submittedName>
        <fullName evidence="1">Uncharacterized protein</fullName>
    </submittedName>
</protein>
<dbReference type="OrthoDB" id="201518at2759"/>
<sequence>FTLKATTNRTFITLHMMHTRKNYRRRGHGAVAFALLKEFACSNPFRPKCDTAFVWLAAPTLAKSFYLSPRVGCLDGWARLSEIVHEEEPQPTSRKFMKGHCMLTKYFKGGYIEAIMYGRAHPAYGGVETRERKIEHQSWAEYQVGTRIIVSYPSMKSAQWFPATVLNYNHLERKPYYIQYDTGNETEFVVIGRIKGLEGSVKPTVKSPKKAAEGGGG</sequence>
<comment type="caution">
    <text evidence="1">The sequence shown here is derived from an EMBL/GenBank/DDBJ whole genome shotgun (WGS) entry which is preliminary data.</text>
</comment>
<dbReference type="EMBL" id="BRXZ01001829">
    <property type="protein sequence ID" value="GMH47150.1"/>
    <property type="molecule type" value="Genomic_DNA"/>
</dbReference>
<name>A0A9W7DM12_9STRA</name>
<gene>
    <name evidence="1" type="ORF">TrRE_jg4082</name>
</gene>
<accession>A0A9W7DM12</accession>
<organism evidence="1 2">
    <name type="scientific">Triparma retinervis</name>
    <dbReference type="NCBI Taxonomy" id="2557542"/>
    <lineage>
        <taxon>Eukaryota</taxon>
        <taxon>Sar</taxon>
        <taxon>Stramenopiles</taxon>
        <taxon>Ochrophyta</taxon>
        <taxon>Bolidophyceae</taxon>
        <taxon>Parmales</taxon>
        <taxon>Triparmaceae</taxon>
        <taxon>Triparma</taxon>
    </lineage>
</organism>
<dbReference type="Gene3D" id="2.30.30.140">
    <property type="match status" value="1"/>
</dbReference>
<feature type="non-terminal residue" evidence="1">
    <location>
        <position position="1"/>
    </location>
</feature>
<keyword evidence="2" id="KW-1185">Reference proteome</keyword>
<dbReference type="Proteomes" id="UP001165082">
    <property type="component" value="Unassembled WGS sequence"/>
</dbReference>
<evidence type="ECO:0000313" key="1">
    <source>
        <dbReference type="EMBL" id="GMH47150.1"/>
    </source>
</evidence>
<evidence type="ECO:0000313" key="2">
    <source>
        <dbReference type="Proteomes" id="UP001165082"/>
    </source>
</evidence>
<proteinExistence type="predicted"/>
<dbReference type="AlphaFoldDB" id="A0A9W7DM12"/>